<accession>A0ABS7A3Z5</accession>
<name>A0ABS7A3Z5_9PROT</name>
<comment type="caution">
    <text evidence="1">The sequence shown here is derived from an EMBL/GenBank/DDBJ whole genome shotgun (WGS) entry which is preliminary data.</text>
</comment>
<dbReference type="RefSeq" id="WP_219761604.1">
    <property type="nucleotide sequence ID" value="NZ_JAHYBZ010000001.1"/>
</dbReference>
<evidence type="ECO:0000313" key="1">
    <source>
        <dbReference type="EMBL" id="MBW6397021.1"/>
    </source>
</evidence>
<proteinExistence type="predicted"/>
<dbReference type="Proteomes" id="UP001196565">
    <property type="component" value="Unassembled WGS sequence"/>
</dbReference>
<dbReference type="EMBL" id="JAHYBZ010000001">
    <property type="protein sequence ID" value="MBW6397021.1"/>
    <property type="molecule type" value="Genomic_DNA"/>
</dbReference>
<evidence type="ECO:0000313" key="2">
    <source>
        <dbReference type="Proteomes" id="UP001196565"/>
    </source>
</evidence>
<reference evidence="1 2" key="1">
    <citation type="submission" date="2021-07" db="EMBL/GenBank/DDBJ databases">
        <authorList>
            <person name="So Y."/>
        </authorList>
    </citation>
    <scope>NUCLEOTIDE SEQUENCE [LARGE SCALE GENOMIC DNA]</scope>
    <source>
        <strain evidence="1 2">HJA6</strain>
    </source>
</reference>
<organism evidence="1 2">
    <name type="scientific">Roseomonas alba</name>
    <dbReference type="NCBI Taxonomy" id="2846776"/>
    <lineage>
        <taxon>Bacteria</taxon>
        <taxon>Pseudomonadati</taxon>
        <taxon>Pseudomonadota</taxon>
        <taxon>Alphaproteobacteria</taxon>
        <taxon>Acetobacterales</taxon>
        <taxon>Roseomonadaceae</taxon>
        <taxon>Roseomonas</taxon>
    </lineage>
</organism>
<protein>
    <submittedName>
        <fullName evidence="1">Uncharacterized protein</fullName>
    </submittedName>
</protein>
<sequence length="142" mass="15253">MLEAQADRRRHYEAYRRIHAESRVRVLIDGASPDQVACAEQALRDLFARRGVSALQAAEGAFAIEGWDISDFAEEAEPSAGETDAAMAWLDAPGVAYEAATGAPYPGHGVQLELQFAEAEYQAVCDALVPDAEAGVEDESRG</sequence>
<gene>
    <name evidence="1" type="ORF">KPL78_04135</name>
</gene>
<keyword evidence="2" id="KW-1185">Reference proteome</keyword>